<dbReference type="EMBL" id="JBHTBH010000005">
    <property type="protein sequence ID" value="MFC7328425.1"/>
    <property type="molecule type" value="Genomic_DNA"/>
</dbReference>
<sequence length="431" mass="46411">MRRRLPAEITGLALSAALLAGCAQGPGDAAGDGVVELTFWAWAPNMERIVDEWNADRPDVQVTVSNLAQGDNLVTKLLTSHKAGFLPDLVQAEYQALPTLVSRGVLADISGHTQGAGDRFPESAWRQATLGTDAVYAIPQDVAPMMMFYRHDLFAELDLVVPRDWDEFADTARQVRERDPGRYLTTFSANDPGWFAGLSQQARASWWSTEGGTWSVGVAGPPTLDVARYWGELVEQDLVDDQPMYTPAWNKALGDGTQLAWLSGVWAPGVLAGTVPQTEGDWRMAPLPQWDPDRPATGNWGGSTTAVTTGSEHAAAAAEFALWLNTDPEAVGLLIQEAGVYPALESAQTGGALTEPPPFMAGQPDFYEEAAGIAATTSPFAFGPNVNVTYATYKAAFTDVINEDADFTDAVRRMHEATLTDMRDTGFEVAG</sequence>
<dbReference type="Proteomes" id="UP001596540">
    <property type="component" value="Unassembled WGS sequence"/>
</dbReference>
<dbReference type="PROSITE" id="PS51257">
    <property type="entry name" value="PROKAR_LIPOPROTEIN"/>
    <property type="match status" value="1"/>
</dbReference>
<evidence type="ECO:0000256" key="1">
    <source>
        <dbReference type="ARBA" id="ARBA00022729"/>
    </source>
</evidence>
<dbReference type="SUPFAM" id="SSF53850">
    <property type="entry name" value="Periplasmic binding protein-like II"/>
    <property type="match status" value="1"/>
</dbReference>
<dbReference type="PANTHER" id="PTHR43649:SF33">
    <property type="entry name" value="POLYGALACTURONAN_RHAMNOGALACTURONAN-BINDING PROTEIN YTCQ"/>
    <property type="match status" value="1"/>
</dbReference>
<keyword evidence="1" id="KW-0732">Signal</keyword>
<name>A0ABW2KH33_9ACTN</name>
<evidence type="ECO:0000313" key="2">
    <source>
        <dbReference type="EMBL" id="MFC7328425.1"/>
    </source>
</evidence>
<keyword evidence="3" id="KW-1185">Reference proteome</keyword>
<reference evidence="3" key="1">
    <citation type="journal article" date="2019" name="Int. J. Syst. Evol. Microbiol.">
        <title>The Global Catalogue of Microorganisms (GCM) 10K type strain sequencing project: providing services to taxonomists for standard genome sequencing and annotation.</title>
        <authorList>
            <consortium name="The Broad Institute Genomics Platform"/>
            <consortium name="The Broad Institute Genome Sequencing Center for Infectious Disease"/>
            <person name="Wu L."/>
            <person name="Ma J."/>
        </authorList>
    </citation>
    <scope>NUCLEOTIDE SEQUENCE [LARGE SCALE GENOMIC DNA]</scope>
    <source>
        <strain evidence="3">CGMCC 4.7382</strain>
    </source>
</reference>
<accession>A0ABW2KH33</accession>
<dbReference type="RefSeq" id="WP_379871085.1">
    <property type="nucleotide sequence ID" value="NZ_JBHTBH010000005.1"/>
</dbReference>
<dbReference type="InterPro" id="IPR050490">
    <property type="entry name" value="Bact_solute-bd_prot1"/>
</dbReference>
<dbReference type="PANTHER" id="PTHR43649">
    <property type="entry name" value="ARABINOSE-BINDING PROTEIN-RELATED"/>
    <property type="match status" value="1"/>
</dbReference>
<proteinExistence type="predicted"/>
<evidence type="ECO:0000313" key="3">
    <source>
        <dbReference type="Proteomes" id="UP001596540"/>
    </source>
</evidence>
<protein>
    <submittedName>
        <fullName evidence="2">ABC transporter substrate-binding protein</fullName>
    </submittedName>
</protein>
<gene>
    <name evidence="2" type="ORF">ACFQRF_11785</name>
</gene>
<organism evidence="2 3">
    <name type="scientific">Marinactinospora rubrisoli</name>
    <dbReference type="NCBI Taxonomy" id="2715399"/>
    <lineage>
        <taxon>Bacteria</taxon>
        <taxon>Bacillati</taxon>
        <taxon>Actinomycetota</taxon>
        <taxon>Actinomycetes</taxon>
        <taxon>Streptosporangiales</taxon>
        <taxon>Nocardiopsidaceae</taxon>
        <taxon>Marinactinospora</taxon>
    </lineage>
</organism>
<comment type="caution">
    <text evidence="2">The sequence shown here is derived from an EMBL/GenBank/DDBJ whole genome shotgun (WGS) entry which is preliminary data.</text>
</comment>
<dbReference type="Gene3D" id="3.40.190.10">
    <property type="entry name" value="Periplasmic binding protein-like II"/>
    <property type="match status" value="3"/>
</dbReference>